<dbReference type="EMBL" id="UYRT01017349">
    <property type="protein sequence ID" value="VDK56828.1"/>
    <property type="molecule type" value="Genomic_DNA"/>
</dbReference>
<evidence type="ECO:0000313" key="8">
    <source>
        <dbReference type="WBParaSite" id="GPUH_0000699701-mRNA-1"/>
    </source>
</evidence>
<feature type="domain" description="Receptor ligand binding region" evidence="5">
    <location>
        <begin position="1"/>
        <end position="111"/>
    </location>
</feature>
<reference evidence="8" key="1">
    <citation type="submission" date="2016-06" db="UniProtKB">
        <authorList>
            <consortium name="WormBaseParasite"/>
        </authorList>
    </citation>
    <scope>IDENTIFICATION</scope>
</reference>
<evidence type="ECO:0000259" key="5">
    <source>
        <dbReference type="Pfam" id="PF01094"/>
    </source>
</evidence>
<evidence type="ECO:0000256" key="3">
    <source>
        <dbReference type="ARBA" id="ARBA00022989"/>
    </source>
</evidence>
<dbReference type="PANTHER" id="PTHR44755:SF8">
    <property type="entry name" value="RECEPTOR LIGAND BINDING REGION DOMAIN-CONTAINING PROTEIN"/>
    <property type="match status" value="1"/>
</dbReference>
<evidence type="ECO:0000256" key="2">
    <source>
        <dbReference type="ARBA" id="ARBA00022692"/>
    </source>
</evidence>
<dbReference type="InterPro" id="IPR001828">
    <property type="entry name" value="ANF_lig-bd_rcpt"/>
</dbReference>
<dbReference type="PANTHER" id="PTHR44755">
    <property type="entry name" value="NATRIURETIC PEPTIDE RECEPTOR 3-RELATED"/>
    <property type="match status" value="1"/>
</dbReference>
<dbReference type="GO" id="GO:0007165">
    <property type="term" value="P:signal transduction"/>
    <property type="evidence" value="ECO:0007669"/>
    <property type="project" value="TreeGrafter"/>
</dbReference>
<evidence type="ECO:0000313" key="6">
    <source>
        <dbReference type="EMBL" id="VDK56828.1"/>
    </source>
</evidence>
<dbReference type="OrthoDB" id="1890790at2759"/>
<evidence type="ECO:0000313" key="7">
    <source>
        <dbReference type="Proteomes" id="UP000271098"/>
    </source>
</evidence>
<dbReference type="SUPFAM" id="SSF53822">
    <property type="entry name" value="Periplasmic binding protein-like I"/>
    <property type="match status" value="1"/>
</dbReference>
<dbReference type="InterPro" id="IPR052612">
    <property type="entry name" value="ANP_Clearance_Receptor"/>
</dbReference>
<keyword evidence="4" id="KW-0472">Membrane</keyword>
<organism evidence="8">
    <name type="scientific">Gongylonema pulchrum</name>
    <dbReference type="NCBI Taxonomy" id="637853"/>
    <lineage>
        <taxon>Eukaryota</taxon>
        <taxon>Metazoa</taxon>
        <taxon>Ecdysozoa</taxon>
        <taxon>Nematoda</taxon>
        <taxon>Chromadorea</taxon>
        <taxon>Rhabditida</taxon>
        <taxon>Spirurina</taxon>
        <taxon>Spiruromorpha</taxon>
        <taxon>Spiruroidea</taxon>
        <taxon>Gongylonematidae</taxon>
        <taxon>Gongylonema</taxon>
    </lineage>
</organism>
<dbReference type="Pfam" id="PF01094">
    <property type="entry name" value="ANF_receptor"/>
    <property type="match status" value="1"/>
</dbReference>
<dbReference type="GO" id="GO:0016020">
    <property type="term" value="C:membrane"/>
    <property type="evidence" value="ECO:0007669"/>
    <property type="project" value="UniProtKB-SubCell"/>
</dbReference>
<comment type="subcellular location">
    <subcellularLocation>
        <location evidence="1">Membrane</location>
    </subcellularLocation>
</comment>
<gene>
    <name evidence="6" type="ORF">GPUH_LOCUS6990</name>
</gene>
<dbReference type="AlphaFoldDB" id="A0A183DE47"/>
<dbReference type="GO" id="GO:0038023">
    <property type="term" value="F:signaling receptor activity"/>
    <property type="evidence" value="ECO:0007669"/>
    <property type="project" value="TreeGrafter"/>
</dbReference>
<protein>
    <submittedName>
        <fullName evidence="8">ANF_receptor domain-containing protein</fullName>
    </submittedName>
</protein>
<proteinExistence type="predicted"/>
<dbReference type="GO" id="GO:0017046">
    <property type="term" value="F:peptide hormone binding"/>
    <property type="evidence" value="ECO:0007669"/>
    <property type="project" value="TreeGrafter"/>
</dbReference>
<keyword evidence="2" id="KW-0812">Transmembrane</keyword>
<name>A0A183DE47_9BILA</name>
<dbReference type="Gene3D" id="3.40.50.2300">
    <property type="match status" value="2"/>
</dbReference>
<dbReference type="Proteomes" id="UP000271098">
    <property type="component" value="Unassembled WGS sequence"/>
</dbReference>
<sequence>MATHWNIPVISYTAATSNMGDKTVYRTLARISSTNVNSMAEAAAAVLAHYNWTKVAIATNAGVLAFDRTQAFEEVFKRRRIQVLRKVMFDISATTEEVIASGFLDELRNNARGKFVTGNL</sequence>
<dbReference type="WBParaSite" id="GPUH_0000699701-mRNA-1">
    <property type="protein sequence ID" value="GPUH_0000699701-mRNA-1"/>
    <property type="gene ID" value="GPUH_0000699701"/>
</dbReference>
<keyword evidence="3" id="KW-1133">Transmembrane helix</keyword>
<evidence type="ECO:0000256" key="1">
    <source>
        <dbReference type="ARBA" id="ARBA00004370"/>
    </source>
</evidence>
<keyword evidence="7" id="KW-1185">Reference proteome</keyword>
<evidence type="ECO:0000256" key="4">
    <source>
        <dbReference type="ARBA" id="ARBA00023136"/>
    </source>
</evidence>
<dbReference type="InterPro" id="IPR028082">
    <property type="entry name" value="Peripla_BP_I"/>
</dbReference>
<reference evidence="6 7" key="2">
    <citation type="submission" date="2018-11" db="EMBL/GenBank/DDBJ databases">
        <authorList>
            <consortium name="Pathogen Informatics"/>
        </authorList>
    </citation>
    <scope>NUCLEOTIDE SEQUENCE [LARGE SCALE GENOMIC DNA]</scope>
</reference>
<accession>A0A183DE47</accession>